<sequence length="228" mass="26979">MYSTYFILVPWCSYGQTLANETLNLKCSTDYETMKYDTISYTCSLRRQICYEHLQEAMKKVLLMLYYCEKKYAINAKLSDEEQHNTATHFSYYIVHIQRCWLTIYDLLLLIVTNGATREEMPLFVFLTQGCFLFYMIRIKHNIILFKEHRLCNLGRSLLSYTRAGNKNKNKNNNNTNNNTNNGNSNKASCAHHRHQRLQYSISGHCSICFSFLFFFLHFVFKAFVMKC</sequence>
<dbReference type="EMBL" id="JXJN01006349">
    <property type="status" value="NOT_ANNOTATED_CDS"/>
    <property type="molecule type" value="Genomic_DNA"/>
</dbReference>
<feature type="transmembrane region" description="Helical" evidence="2">
    <location>
        <begin position="202"/>
        <end position="221"/>
    </location>
</feature>
<feature type="region of interest" description="Disordered" evidence="1">
    <location>
        <begin position="165"/>
        <end position="188"/>
    </location>
</feature>
<proteinExistence type="predicted"/>
<keyword evidence="2" id="KW-0812">Transmembrane</keyword>
<reference evidence="3" key="2">
    <citation type="submission" date="2020-05" db="UniProtKB">
        <authorList>
            <consortium name="EnsemblMetazoa"/>
        </authorList>
    </citation>
    <scope>IDENTIFICATION</scope>
    <source>
        <strain evidence="3">IAEA</strain>
    </source>
</reference>
<organism evidence="3 4">
    <name type="scientific">Glossina palpalis gambiensis</name>
    <dbReference type="NCBI Taxonomy" id="67801"/>
    <lineage>
        <taxon>Eukaryota</taxon>
        <taxon>Metazoa</taxon>
        <taxon>Ecdysozoa</taxon>
        <taxon>Arthropoda</taxon>
        <taxon>Hexapoda</taxon>
        <taxon>Insecta</taxon>
        <taxon>Pterygota</taxon>
        <taxon>Neoptera</taxon>
        <taxon>Endopterygota</taxon>
        <taxon>Diptera</taxon>
        <taxon>Brachycera</taxon>
        <taxon>Muscomorpha</taxon>
        <taxon>Hippoboscoidea</taxon>
        <taxon>Glossinidae</taxon>
        <taxon>Glossina</taxon>
    </lineage>
</organism>
<dbReference type="AlphaFoldDB" id="A0A1B0AZL0"/>
<accession>A0A1B0AZL0</accession>
<protein>
    <submittedName>
        <fullName evidence="3">Uncharacterized protein</fullName>
    </submittedName>
</protein>
<keyword evidence="4" id="KW-1185">Reference proteome</keyword>
<keyword evidence="2" id="KW-1133">Transmembrane helix</keyword>
<evidence type="ECO:0000313" key="4">
    <source>
        <dbReference type="Proteomes" id="UP000092460"/>
    </source>
</evidence>
<evidence type="ECO:0000256" key="1">
    <source>
        <dbReference type="SAM" id="MobiDB-lite"/>
    </source>
</evidence>
<dbReference type="Proteomes" id="UP000092460">
    <property type="component" value="Unassembled WGS sequence"/>
</dbReference>
<name>A0A1B0AZL0_9MUSC</name>
<evidence type="ECO:0000313" key="3">
    <source>
        <dbReference type="EnsemblMetazoa" id="GPPI013947-PA"/>
    </source>
</evidence>
<dbReference type="EMBL" id="JXJN01006350">
    <property type="status" value="NOT_ANNOTATED_CDS"/>
    <property type="molecule type" value="Genomic_DNA"/>
</dbReference>
<dbReference type="EnsemblMetazoa" id="GPPI013947-RA">
    <property type="protein sequence ID" value="GPPI013947-PA"/>
    <property type="gene ID" value="GPPI013947"/>
</dbReference>
<keyword evidence="2" id="KW-0472">Membrane</keyword>
<reference evidence="4" key="1">
    <citation type="submission" date="2015-01" db="EMBL/GenBank/DDBJ databases">
        <authorList>
            <person name="Aksoy S."/>
            <person name="Warren W."/>
            <person name="Wilson R.K."/>
        </authorList>
    </citation>
    <scope>NUCLEOTIDE SEQUENCE [LARGE SCALE GENOMIC DNA]</scope>
    <source>
        <strain evidence="4">IAEA</strain>
    </source>
</reference>
<dbReference type="VEuPathDB" id="VectorBase:GPPI013947"/>
<evidence type="ECO:0000256" key="2">
    <source>
        <dbReference type="SAM" id="Phobius"/>
    </source>
</evidence>